<dbReference type="Gene3D" id="2.40.170.20">
    <property type="entry name" value="TonB-dependent receptor, beta-barrel domain"/>
    <property type="match status" value="1"/>
</dbReference>
<name>A0A3M2HZC1_9GAMM</name>
<dbReference type="Pfam" id="PF00593">
    <property type="entry name" value="TonB_dep_Rec_b-barrel"/>
    <property type="match status" value="1"/>
</dbReference>
<dbReference type="InterPro" id="IPR036942">
    <property type="entry name" value="Beta-barrel_TonB_sf"/>
</dbReference>
<feature type="domain" description="TonB-dependent receptor-like beta-barrel" evidence="4">
    <location>
        <begin position="27"/>
        <end position="381"/>
    </location>
</feature>
<keyword evidence="5" id="KW-0675">Receptor</keyword>
<accession>A0A3M2HZC1</accession>
<gene>
    <name evidence="5" type="ORF">EBB59_07195</name>
</gene>
<proteinExistence type="predicted"/>
<organism evidence="5 6">
    <name type="scientific">Solilutibacter pythonis</name>
    <dbReference type="NCBI Taxonomy" id="2483112"/>
    <lineage>
        <taxon>Bacteria</taxon>
        <taxon>Pseudomonadati</taxon>
        <taxon>Pseudomonadota</taxon>
        <taxon>Gammaproteobacteria</taxon>
        <taxon>Lysobacterales</taxon>
        <taxon>Lysobacteraceae</taxon>
        <taxon>Solilutibacter</taxon>
    </lineage>
</organism>
<keyword evidence="3" id="KW-0998">Cell outer membrane</keyword>
<dbReference type="OrthoDB" id="6276154at2"/>
<dbReference type="GO" id="GO:0009279">
    <property type="term" value="C:cell outer membrane"/>
    <property type="evidence" value="ECO:0007669"/>
    <property type="project" value="UniProtKB-SubCell"/>
</dbReference>
<comment type="caution">
    <text evidence="5">The sequence shown here is derived from an EMBL/GenBank/DDBJ whole genome shotgun (WGS) entry which is preliminary data.</text>
</comment>
<reference evidence="5 6" key="1">
    <citation type="submission" date="2018-10" db="EMBL/GenBank/DDBJ databases">
        <title>Proposal of Lysobacter pythonis sp. nov. isolated from royal pythons (Python regius).</title>
        <authorList>
            <person name="Hans-Juergen B."/>
            <person name="Huptas C."/>
            <person name="Sandra B."/>
            <person name="Igor L."/>
            <person name="Joachim S."/>
            <person name="Siegfried S."/>
            <person name="Mareike W."/>
            <person name="Peter K."/>
        </authorList>
    </citation>
    <scope>NUCLEOTIDE SEQUENCE [LARGE SCALE GENOMIC DNA]</scope>
    <source>
        <strain evidence="5 6">4284/11</strain>
    </source>
</reference>
<dbReference type="AlphaFoldDB" id="A0A3M2HZC1"/>
<sequence>MNPGGQAACRAIEARINHQFRIPEIYNLTGTGGGGKRSRYAAGIEFSIPLTSMLLASVAGRYDKYDDITNVNDARTWGLGLEFRPFNNFLLRGNLSTSFKAPDMHYVFSERSGSFGRITDYYRCYLNNISPDPTVCGGSGGRYSYQVFTTSQGQPSLREETGRSATVGFVWDITDGLSTSLDWYRIDLNDVVSVQSGSSILEAELGCNTGLYPKGEPYPFAIGSEFCNATLPRISRDANGTITEIRSGPINLAYVGTKGLDGTIRYRFHTERFGTFNTSVTWSHVLSQKDRATPASATRDYRDLNSNAGFRSRVRASLTWNKDSWDSTVFMNRLGSFPIWRTSVADAYGYNRRIAPFIVWNISVGKRFNDRFGMRLNVNNVFDRIHPNDPTFNSYPYFWSSYDALGRRVGLEFTYKLN</sequence>
<keyword evidence="6" id="KW-1185">Reference proteome</keyword>
<evidence type="ECO:0000256" key="2">
    <source>
        <dbReference type="ARBA" id="ARBA00023136"/>
    </source>
</evidence>
<evidence type="ECO:0000313" key="5">
    <source>
        <dbReference type="EMBL" id="RMH93000.1"/>
    </source>
</evidence>
<evidence type="ECO:0000256" key="1">
    <source>
        <dbReference type="ARBA" id="ARBA00004442"/>
    </source>
</evidence>
<evidence type="ECO:0000259" key="4">
    <source>
        <dbReference type="Pfam" id="PF00593"/>
    </source>
</evidence>
<keyword evidence="2" id="KW-0472">Membrane</keyword>
<dbReference type="PANTHER" id="PTHR47234:SF1">
    <property type="entry name" value="TONB-DEPENDENT RECEPTOR"/>
    <property type="match status" value="1"/>
</dbReference>
<evidence type="ECO:0000313" key="6">
    <source>
        <dbReference type="Proteomes" id="UP000275012"/>
    </source>
</evidence>
<evidence type="ECO:0000256" key="3">
    <source>
        <dbReference type="ARBA" id="ARBA00023237"/>
    </source>
</evidence>
<dbReference type="Proteomes" id="UP000275012">
    <property type="component" value="Unassembled WGS sequence"/>
</dbReference>
<dbReference type="SUPFAM" id="SSF56935">
    <property type="entry name" value="Porins"/>
    <property type="match status" value="1"/>
</dbReference>
<dbReference type="InterPro" id="IPR000531">
    <property type="entry name" value="Beta-barrel_TonB"/>
</dbReference>
<dbReference type="PANTHER" id="PTHR47234">
    <property type="match status" value="1"/>
</dbReference>
<dbReference type="EMBL" id="RFLY01000008">
    <property type="protein sequence ID" value="RMH93000.1"/>
    <property type="molecule type" value="Genomic_DNA"/>
</dbReference>
<protein>
    <submittedName>
        <fullName evidence="5">TonB-dependent receptor</fullName>
    </submittedName>
</protein>
<comment type="subcellular location">
    <subcellularLocation>
        <location evidence="1">Cell outer membrane</location>
    </subcellularLocation>
</comment>